<evidence type="ECO:0000313" key="3">
    <source>
        <dbReference type="Proteomes" id="UP000007800"/>
    </source>
</evidence>
<dbReference type="RefSeq" id="XP_002782113.1">
    <property type="nucleotide sequence ID" value="XM_002782067.1"/>
</dbReference>
<feature type="region of interest" description="Disordered" evidence="1">
    <location>
        <begin position="127"/>
        <end position="170"/>
    </location>
</feature>
<gene>
    <name evidence="2" type="ORF">Pmar_PMAR018127</name>
</gene>
<dbReference type="AlphaFoldDB" id="C5KNN5"/>
<accession>C5KNN5</accession>
<name>C5KNN5_PERM5</name>
<evidence type="ECO:0000313" key="2">
    <source>
        <dbReference type="EMBL" id="EER13908.1"/>
    </source>
</evidence>
<dbReference type="EMBL" id="GG674661">
    <property type="protein sequence ID" value="EER13908.1"/>
    <property type="molecule type" value="Genomic_DNA"/>
</dbReference>
<protein>
    <submittedName>
        <fullName evidence="2">Uncharacterized protein</fullName>
    </submittedName>
</protein>
<organism evidence="3">
    <name type="scientific">Perkinsus marinus (strain ATCC 50983 / TXsc)</name>
    <dbReference type="NCBI Taxonomy" id="423536"/>
    <lineage>
        <taxon>Eukaryota</taxon>
        <taxon>Sar</taxon>
        <taxon>Alveolata</taxon>
        <taxon>Perkinsozoa</taxon>
        <taxon>Perkinsea</taxon>
        <taxon>Perkinsida</taxon>
        <taxon>Perkinsidae</taxon>
        <taxon>Perkinsus</taxon>
    </lineage>
</organism>
<dbReference type="Proteomes" id="UP000007800">
    <property type="component" value="Unassembled WGS sequence"/>
</dbReference>
<keyword evidence="3" id="KW-1185">Reference proteome</keyword>
<sequence length="170" mass="19279">MRQARQVEAARLFKEYLRAWDVHRLRLLDNLDASKRCRQPVGDAIVCDDIVRVYRPSAKLTMSWSSRLYKVMEIRAQIARLRPECAKAGQADEVQYVFNLTRATDVDPEEVADKFAEAPLLPRSRVWTPAVPPVPAPKDPQQSADRAARVARRDALRNSTGAVGSLRTLR</sequence>
<dbReference type="GeneID" id="9059530"/>
<evidence type="ECO:0000256" key="1">
    <source>
        <dbReference type="SAM" id="MobiDB-lite"/>
    </source>
</evidence>
<feature type="compositionally biased region" description="Basic and acidic residues" evidence="1">
    <location>
        <begin position="146"/>
        <end position="156"/>
    </location>
</feature>
<reference evidence="2 3" key="1">
    <citation type="submission" date="2008-07" db="EMBL/GenBank/DDBJ databases">
        <authorList>
            <person name="El-Sayed N."/>
            <person name="Caler E."/>
            <person name="Inman J."/>
            <person name="Amedeo P."/>
            <person name="Hass B."/>
            <person name="Wortman J."/>
        </authorList>
    </citation>
    <scope>NUCLEOTIDE SEQUENCE [LARGE SCALE GENOMIC DNA]</scope>
    <source>
        <strain evidence="3">ATCC 50983 / TXsc</strain>
    </source>
</reference>
<proteinExistence type="predicted"/>
<dbReference type="InParanoid" id="C5KNN5"/>